<evidence type="ECO:0000313" key="3">
    <source>
        <dbReference type="Proteomes" id="UP000218811"/>
    </source>
</evidence>
<keyword evidence="3" id="KW-1185">Reference proteome</keyword>
<evidence type="ECO:0000313" key="2">
    <source>
        <dbReference type="EMBL" id="PCH35870.1"/>
    </source>
</evidence>
<dbReference type="AlphaFoldDB" id="A0A2H3J0T9"/>
<proteinExistence type="predicted"/>
<protein>
    <submittedName>
        <fullName evidence="2">Uncharacterized protein</fullName>
    </submittedName>
</protein>
<organism evidence="2 3">
    <name type="scientific">Wolfiporia cocos (strain MD-104)</name>
    <name type="common">Brown rot fungus</name>
    <dbReference type="NCBI Taxonomy" id="742152"/>
    <lineage>
        <taxon>Eukaryota</taxon>
        <taxon>Fungi</taxon>
        <taxon>Dikarya</taxon>
        <taxon>Basidiomycota</taxon>
        <taxon>Agaricomycotina</taxon>
        <taxon>Agaricomycetes</taxon>
        <taxon>Polyporales</taxon>
        <taxon>Phaeolaceae</taxon>
        <taxon>Wolfiporia</taxon>
    </lineage>
</organism>
<dbReference type="EMBL" id="KB467865">
    <property type="protein sequence ID" value="PCH35870.1"/>
    <property type="molecule type" value="Genomic_DNA"/>
</dbReference>
<dbReference type="Proteomes" id="UP000218811">
    <property type="component" value="Unassembled WGS sequence"/>
</dbReference>
<reference evidence="2 3" key="1">
    <citation type="journal article" date="2012" name="Science">
        <title>The Paleozoic origin of enzymatic lignin decomposition reconstructed from 31 fungal genomes.</title>
        <authorList>
            <person name="Floudas D."/>
            <person name="Binder M."/>
            <person name="Riley R."/>
            <person name="Barry K."/>
            <person name="Blanchette R.A."/>
            <person name="Henrissat B."/>
            <person name="Martinez A.T."/>
            <person name="Otillar R."/>
            <person name="Spatafora J.W."/>
            <person name="Yadav J.S."/>
            <person name="Aerts A."/>
            <person name="Benoit I."/>
            <person name="Boyd A."/>
            <person name="Carlson A."/>
            <person name="Copeland A."/>
            <person name="Coutinho P.M."/>
            <person name="de Vries R.P."/>
            <person name="Ferreira P."/>
            <person name="Findley K."/>
            <person name="Foster B."/>
            <person name="Gaskell J."/>
            <person name="Glotzer D."/>
            <person name="Gorecki P."/>
            <person name="Heitman J."/>
            <person name="Hesse C."/>
            <person name="Hori C."/>
            <person name="Igarashi K."/>
            <person name="Jurgens J.A."/>
            <person name="Kallen N."/>
            <person name="Kersten P."/>
            <person name="Kohler A."/>
            <person name="Kuees U."/>
            <person name="Kumar T.K.A."/>
            <person name="Kuo A."/>
            <person name="LaButti K."/>
            <person name="Larrondo L.F."/>
            <person name="Lindquist E."/>
            <person name="Ling A."/>
            <person name="Lombard V."/>
            <person name="Lucas S."/>
            <person name="Lundell T."/>
            <person name="Martin R."/>
            <person name="McLaughlin D.J."/>
            <person name="Morgenstern I."/>
            <person name="Morin E."/>
            <person name="Murat C."/>
            <person name="Nagy L.G."/>
            <person name="Nolan M."/>
            <person name="Ohm R.A."/>
            <person name="Patyshakuliyeva A."/>
            <person name="Rokas A."/>
            <person name="Ruiz-Duenas F.J."/>
            <person name="Sabat G."/>
            <person name="Salamov A."/>
            <person name="Samejima M."/>
            <person name="Schmutz J."/>
            <person name="Slot J.C."/>
            <person name="St John F."/>
            <person name="Stenlid J."/>
            <person name="Sun H."/>
            <person name="Sun S."/>
            <person name="Syed K."/>
            <person name="Tsang A."/>
            <person name="Wiebenga A."/>
            <person name="Young D."/>
            <person name="Pisabarro A."/>
            <person name="Eastwood D.C."/>
            <person name="Martin F."/>
            <person name="Cullen D."/>
            <person name="Grigoriev I.V."/>
            <person name="Hibbett D.S."/>
        </authorList>
    </citation>
    <scope>NUCLEOTIDE SEQUENCE [LARGE SCALE GENOMIC DNA]</scope>
    <source>
        <strain evidence="2 3">MD-104</strain>
    </source>
</reference>
<sequence length="165" mass="17194">MQSRQIMPTPASPPQSASAPLKKQRRKSASHGGRMSSVVARSHHVSSEDVEHLASAFDSLVDAGTSIASTVIQAKQNKRDDDVALILRSLYNDASTATDDNTQYGSEAFSLGSIFSGIGKLVGTVAKHSKDIENVGSAVESVADAGSTIASVVEQAHQSSQTAQA</sequence>
<evidence type="ECO:0000256" key="1">
    <source>
        <dbReference type="SAM" id="MobiDB-lite"/>
    </source>
</evidence>
<accession>A0A2H3J0T9</accession>
<feature type="region of interest" description="Disordered" evidence="1">
    <location>
        <begin position="1"/>
        <end position="45"/>
    </location>
</feature>
<name>A0A2H3J0T9_WOLCO</name>
<gene>
    <name evidence="2" type="ORF">WOLCODRAFT_140115</name>
</gene>